<accession>A0A852VU03</accession>
<dbReference type="AlphaFoldDB" id="A0A852VU03"/>
<evidence type="ECO:0000313" key="1">
    <source>
        <dbReference type="EMBL" id="NYG00373.1"/>
    </source>
</evidence>
<dbReference type="EMBL" id="JACCCZ010000001">
    <property type="protein sequence ID" value="NYG00373.1"/>
    <property type="molecule type" value="Genomic_DNA"/>
</dbReference>
<comment type="caution">
    <text evidence="1">The sequence shown here is derived from an EMBL/GenBank/DDBJ whole genome shotgun (WGS) entry which is preliminary data.</text>
</comment>
<keyword evidence="2" id="KW-1185">Reference proteome</keyword>
<protein>
    <submittedName>
        <fullName evidence="1">Uncharacterized protein</fullName>
    </submittedName>
</protein>
<sequence length="78" mass="8424">MPEMPSAAALRARAARLTRDLGSDHPEARTAWRDALGQQFTEYAERVATRAPRFTPDQLARIGAVLDGGTDSRATVAS</sequence>
<gene>
    <name evidence="1" type="ORF">HDA37_000658</name>
</gene>
<dbReference type="GeneID" id="98050478"/>
<evidence type="ECO:0000313" key="2">
    <source>
        <dbReference type="Proteomes" id="UP000549695"/>
    </source>
</evidence>
<organism evidence="1 2">
    <name type="scientific">Pseudonocardia alni</name>
    <name type="common">Amycolata alni</name>
    <dbReference type="NCBI Taxonomy" id="33907"/>
    <lineage>
        <taxon>Bacteria</taxon>
        <taxon>Bacillati</taxon>
        <taxon>Actinomycetota</taxon>
        <taxon>Actinomycetes</taxon>
        <taxon>Pseudonocardiales</taxon>
        <taxon>Pseudonocardiaceae</taxon>
        <taxon>Pseudonocardia</taxon>
    </lineage>
</organism>
<reference evidence="1 2" key="1">
    <citation type="submission" date="2020-07" db="EMBL/GenBank/DDBJ databases">
        <title>Sequencing the genomes of 1000 actinobacteria strains.</title>
        <authorList>
            <person name="Klenk H.-P."/>
        </authorList>
    </citation>
    <scope>NUCLEOTIDE SEQUENCE [LARGE SCALE GENOMIC DNA]</scope>
    <source>
        <strain evidence="1 2">DSM 44749</strain>
    </source>
</reference>
<dbReference type="Proteomes" id="UP000549695">
    <property type="component" value="Unassembled WGS sequence"/>
</dbReference>
<dbReference type="RefSeq" id="WP_179760208.1">
    <property type="nucleotide sequence ID" value="NZ_BAAAJZ010000005.1"/>
</dbReference>
<proteinExistence type="predicted"/>
<name>A0A852VU03_PSEA5</name>